<dbReference type="Pfam" id="PF01810">
    <property type="entry name" value="LysE"/>
    <property type="match status" value="1"/>
</dbReference>
<evidence type="ECO:0000256" key="4">
    <source>
        <dbReference type="ARBA" id="ARBA00022989"/>
    </source>
</evidence>
<evidence type="ECO:0000256" key="6">
    <source>
        <dbReference type="SAM" id="Phobius"/>
    </source>
</evidence>
<organism evidence="7 8">
    <name type="scientific">Belnapia arida</name>
    <dbReference type="NCBI Taxonomy" id="2804533"/>
    <lineage>
        <taxon>Bacteria</taxon>
        <taxon>Pseudomonadati</taxon>
        <taxon>Pseudomonadota</taxon>
        <taxon>Alphaproteobacteria</taxon>
        <taxon>Acetobacterales</taxon>
        <taxon>Roseomonadaceae</taxon>
        <taxon>Belnapia</taxon>
    </lineage>
</organism>
<evidence type="ECO:0000313" key="8">
    <source>
        <dbReference type="Proteomes" id="UP000660885"/>
    </source>
</evidence>
<proteinExistence type="predicted"/>
<dbReference type="EMBL" id="JAETWB010000021">
    <property type="protein sequence ID" value="MBL6081106.1"/>
    <property type="molecule type" value="Genomic_DNA"/>
</dbReference>
<keyword evidence="8" id="KW-1185">Reference proteome</keyword>
<feature type="transmembrane region" description="Helical" evidence="6">
    <location>
        <begin position="42"/>
        <end position="66"/>
    </location>
</feature>
<evidence type="ECO:0000256" key="3">
    <source>
        <dbReference type="ARBA" id="ARBA00022692"/>
    </source>
</evidence>
<keyword evidence="4 6" id="KW-1133">Transmembrane helix</keyword>
<dbReference type="InterPro" id="IPR001123">
    <property type="entry name" value="LeuE-type"/>
</dbReference>
<keyword evidence="3 6" id="KW-0812">Transmembrane</keyword>
<feature type="transmembrane region" description="Helical" evidence="6">
    <location>
        <begin position="144"/>
        <end position="174"/>
    </location>
</feature>
<reference evidence="7 8" key="1">
    <citation type="submission" date="2021-01" db="EMBL/GenBank/DDBJ databases">
        <title>Belnapia mucosa sp. nov. and Belnapia arida sp. nov., isolated from the Tabernas Desert (Almeria, Spain).</title>
        <authorList>
            <person name="Molina-Menor E."/>
            <person name="Vidal-Verdu A."/>
            <person name="Calonge A."/>
            <person name="Satari L."/>
            <person name="Pereto J."/>
            <person name="Porcar M."/>
        </authorList>
    </citation>
    <scope>NUCLEOTIDE SEQUENCE [LARGE SCALE GENOMIC DNA]</scope>
    <source>
        <strain evidence="7 8">T18</strain>
    </source>
</reference>
<feature type="transmembrane region" description="Helical" evidence="6">
    <location>
        <begin position="186"/>
        <end position="204"/>
    </location>
</feature>
<feature type="transmembrane region" description="Helical" evidence="6">
    <location>
        <begin position="78"/>
        <end position="96"/>
    </location>
</feature>
<keyword evidence="2" id="KW-1003">Cell membrane</keyword>
<dbReference type="Proteomes" id="UP000660885">
    <property type="component" value="Unassembled WGS sequence"/>
</dbReference>
<dbReference type="RefSeq" id="WP_202834331.1">
    <property type="nucleotide sequence ID" value="NZ_JAETWB010000021.1"/>
</dbReference>
<dbReference type="PANTHER" id="PTHR30086:SF17">
    <property type="entry name" value="LYSE FAMILY TRANSLOCATOR"/>
    <property type="match status" value="1"/>
</dbReference>
<accession>A0ABS1U8U6</accession>
<dbReference type="PANTHER" id="PTHR30086">
    <property type="entry name" value="ARGININE EXPORTER PROTEIN ARGO"/>
    <property type="match status" value="1"/>
</dbReference>
<name>A0ABS1U8U6_9PROT</name>
<evidence type="ECO:0000313" key="7">
    <source>
        <dbReference type="EMBL" id="MBL6081106.1"/>
    </source>
</evidence>
<sequence length="206" mass="21402">MSNLTLLATFWAAFFLALISPGPSFALVAGTALREGRRRALRTAIGLAAGEAAWACAAVFGVSALAAQHPSLATALKIGGGAFLLFLGLSALWTAIRNPARAEVAQATSTDGTSFWRGFSLMLLNPKAGVFWVSLSSLFLGPDITAGLAAAAVAGAVLLSMLWHCALAWVLSAGYVARLFRRVRRGIDAVFGVVMAALGVRLILSN</sequence>
<evidence type="ECO:0000256" key="5">
    <source>
        <dbReference type="ARBA" id="ARBA00023136"/>
    </source>
</evidence>
<comment type="subcellular location">
    <subcellularLocation>
        <location evidence="1">Cell membrane</location>
        <topology evidence="1">Multi-pass membrane protein</topology>
    </subcellularLocation>
</comment>
<gene>
    <name evidence="7" type="ORF">JMJ56_24175</name>
</gene>
<comment type="caution">
    <text evidence="7">The sequence shown here is derived from an EMBL/GenBank/DDBJ whole genome shotgun (WGS) entry which is preliminary data.</text>
</comment>
<protein>
    <submittedName>
        <fullName evidence="7">LysE family translocator</fullName>
    </submittedName>
</protein>
<evidence type="ECO:0000256" key="2">
    <source>
        <dbReference type="ARBA" id="ARBA00022475"/>
    </source>
</evidence>
<evidence type="ECO:0000256" key="1">
    <source>
        <dbReference type="ARBA" id="ARBA00004651"/>
    </source>
</evidence>
<keyword evidence="5 6" id="KW-0472">Membrane</keyword>